<dbReference type="GO" id="GO:0043527">
    <property type="term" value="C:tRNA methyltransferase complex"/>
    <property type="evidence" value="ECO:0007669"/>
    <property type="project" value="TreeGrafter"/>
</dbReference>
<keyword evidence="2" id="KW-0853">WD repeat</keyword>
<evidence type="ECO:0000313" key="7">
    <source>
        <dbReference type="EMBL" id="SHO78588.1"/>
    </source>
</evidence>
<dbReference type="PANTHER" id="PTHR16288">
    <property type="entry name" value="WD40 REPEAT PROTEIN 4"/>
    <property type="match status" value="1"/>
</dbReference>
<dbReference type="SMART" id="SM00320">
    <property type="entry name" value="WD40"/>
    <property type="match status" value="2"/>
</dbReference>
<dbReference type="Pfam" id="PF00400">
    <property type="entry name" value="WD40"/>
    <property type="match status" value="2"/>
</dbReference>
<dbReference type="Proteomes" id="UP000186303">
    <property type="component" value="Chromosome 4"/>
</dbReference>
<dbReference type="InterPro" id="IPR015943">
    <property type="entry name" value="WD40/YVTN_repeat-like_dom_sf"/>
</dbReference>
<dbReference type="PANTHER" id="PTHR16288:SF0">
    <property type="entry name" value="TRNA (GUANINE-N(7)-)-METHYLTRANSFERASE NON-CATALYTIC SUBUNIT WDR4"/>
    <property type="match status" value="1"/>
</dbReference>
<dbReference type="RefSeq" id="XP_018740567.1">
    <property type="nucleotide sequence ID" value="XM_018883848.1"/>
</dbReference>
<evidence type="ECO:0000256" key="4">
    <source>
        <dbReference type="ARBA" id="ARBA00022737"/>
    </source>
</evidence>
<dbReference type="GO" id="GO:0006400">
    <property type="term" value="P:tRNA modification"/>
    <property type="evidence" value="ECO:0007669"/>
    <property type="project" value="TreeGrafter"/>
</dbReference>
<evidence type="ECO:0000256" key="5">
    <source>
        <dbReference type="ARBA" id="ARBA00023242"/>
    </source>
</evidence>
<dbReference type="GO" id="GO:0036265">
    <property type="term" value="P:RNA (guanine-N7)-methylation"/>
    <property type="evidence" value="ECO:0007669"/>
    <property type="project" value="InterPro"/>
</dbReference>
<evidence type="ECO:0000256" key="1">
    <source>
        <dbReference type="ARBA" id="ARBA00004123"/>
    </source>
</evidence>
<proteinExistence type="predicted"/>
<evidence type="ECO:0000256" key="3">
    <source>
        <dbReference type="ARBA" id="ARBA00022694"/>
    </source>
</evidence>
<keyword evidence="7" id="KW-0489">Methyltransferase</keyword>
<accession>M5EA29</accession>
<dbReference type="PROSITE" id="PS50082">
    <property type="entry name" value="WD_REPEATS_2"/>
    <property type="match status" value="1"/>
</dbReference>
<reference evidence="8" key="1">
    <citation type="journal article" date="2017" name="Nucleic Acids Res.">
        <title>Proteogenomics produces comprehensive and highly accurate protein-coding gene annotation in a complete genome assembly of Malassezia sympodialis.</title>
        <authorList>
            <person name="Zhu Y."/>
            <person name="Engstroem P.G."/>
            <person name="Tellgren-Roth C."/>
            <person name="Baudo C.D."/>
            <person name="Kennell J.C."/>
            <person name="Sun S."/>
            <person name="Billmyre R.B."/>
            <person name="Schroeder M.S."/>
            <person name="Andersson A."/>
            <person name="Holm T."/>
            <person name="Sigurgeirsson B."/>
            <person name="Wu G."/>
            <person name="Sankaranarayanan S.R."/>
            <person name="Siddharthan R."/>
            <person name="Sanyal K."/>
            <person name="Lundeberg J."/>
            <person name="Nystedt B."/>
            <person name="Boekhout T."/>
            <person name="Dawson T.L. Jr."/>
            <person name="Heitman J."/>
            <person name="Scheynius A."/>
            <person name="Lehtioe J."/>
        </authorList>
    </citation>
    <scope>NUCLEOTIDE SEQUENCE [LARGE SCALE GENOMIC DNA]</scope>
    <source>
        <strain evidence="8">ATCC 42132</strain>
    </source>
</reference>
<comment type="subcellular location">
    <subcellularLocation>
        <location evidence="1">Nucleus</location>
    </subcellularLocation>
</comment>
<evidence type="ECO:0000313" key="8">
    <source>
        <dbReference type="Proteomes" id="UP000186303"/>
    </source>
</evidence>
<evidence type="ECO:0000256" key="2">
    <source>
        <dbReference type="ARBA" id="ARBA00022574"/>
    </source>
</evidence>
<dbReference type="OrthoDB" id="339900at2759"/>
<keyword evidence="8" id="KW-1185">Reference proteome</keyword>
<organism evidence="7 8">
    <name type="scientific">Malassezia sympodialis (strain ATCC 42132)</name>
    <name type="common">Atopic eczema-associated yeast</name>
    <dbReference type="NCBI Taxonomy" id="1230383"/>
    <lineage>
        <taxon>Eukaryota</taxon>
        <taxon>Fungi</taxon>
        <taxon>Dikarya</taxon>
        <taxon>Basidiomycota</taxon>
        <taxon>Ustilaginomycotina</taxon>
        <taxon>Malasseziomycetes</taxon>
        <taxon>Malasseziales</taxon>
        <taxon>Malasseziaceae</taxon>
        <taxon>Malassezia</taxon>
    </lineage>
</organism>
<dbReference type="HOGENOM" id="CLU_446267_0_0_1"/>
<keyword evidence="3" id="KW-0819">tRNA processing</keyword>
<feature type="region of interest" description="Disordered" evidence="6">
    <location>
        <begin position="295"/>
        <end position="323"/>
    </location>
</feature>
<keyword evidence="5" id="KW-0539">Nucleus</keyword>
<dbReference type="GO" id="GO:0005829">
    <property type="term" value="C:cytosol"/>
    <property type="evidence" value="ECO:0007669"/>
    <property type="project" value="TreeGrafter"/>
</dbReference>
<evidence type="ECO:0000256" key="6">
    <source>
        <dbReference type="SAM" id="MobiDB-lite"/>
    </source>
</evidence>
<dbReference type="EMBL" id="LT671824">
    <property type="protein sequence ID" value="SHO78588.1"/>
    <property type="molecule type" value="Genomic_DNA"/>
</dbReference>
<name>M5EA29_MALS4</name>
<feature type="region of interest" description="Disordered" evidence="6">
    <location>
        <begin position="523"/>
        <end position="543"/>
    </location>
</feature>
<dbReference type="VEuPathDB" id="FungiDB:MSYG_2935"/>
<dbReference type="InterPro" id="IPR028884">
    <property type="entry name" value="Trm82"/>
</dbReference>
<keyword evidence="7" id="KW-0808">Transferase</keyword>
<protein>
    <submittedName>
        <fullName evidence="7">Similar to S.cerevisiae protein TRM82 (Catalytic subunit of a tRNA methyltransferase complex)</fullName>
    </submittedName>
</protein>
<dbReference type="InterPro" id="IPR036322">
    <property type="entry name" value="WD40_repeat_dom_sf"/>
</dbReference>
<dbReference type="Gene3D" id="2.130.10.10">
    <property type="entry name" value="YVTN repeat-like/Quinoprotein amine dehydrogenase"/>
    <property type="match status" value="2"/>
</dbReference>
<keyword evidence="4" id="KW-0677">Repeat</keyword>
<dbReference type="AlphaFoldDB" id="M5EA29"/>
<dbReference type="SUPFAM" id="SSF50978">
    <property type="entry name" value="WD40 repeat-like"/>
    <property type="match status" value="1"/>
</dbReference>
<dbReference type="GO" id="GO:0008168">
    <property type="term" value="F:methyltransferase activity"/>
    <property type="evidence" value="ECO:0007669"/>
    <property type="project" value="UniProtKB-KW"/>
</dbReference>
<dbReference type="STRING" id="1230383.M5EA29"/>
<sequence length="543" mass="57938">MHGALHALPVQAVAATPDSLAALTGANILVFDRRTGTLKAALDARIDARAGVSPGPGAPSAVFPRLCAFSPSGQHLAVASDDKILRVWHVDAIEYGREVMFQRLAKRAGTLQWVPSAEGDEVVVADKFGDVWSFVVGAAPTQDVADAADEAEASLHPRLGHVSMVTCLAFLPSDNAAEPSAIVSCDRDEHIRLSRWGARRAAHVVEQYLLGSRSCVGAVIALPADRAARAGLPPSDRPVLISSDGGACLRVWCSEERTYHLRATVHLDAEKLASYVHIDAATERRRERAASNLALQGAFDPSAPEPDTKRRKHADDADDSESALPAHGVSLVIQHLELFEAEGRDWLLVRIEGAEAVFVVPLAALMHDATNVEAKVCHVGAPVLQTALVCAPGETPELWTCCDDRPGIGAGPALRRWSWQDGAFSASPPDVPEPLAELVHGAPVTQEGDVPVPEPGTTLVAVARTPRALAPLATLSKLCLYSQIMTWPKPPQANPDGSPFTSLFLHQRTEAVARDMVERFQAGKRAAGRAKNQASIQQQFGTD</sequence>
<dbReference type="InterPro" id="IPR001680">
    <property type="entry name" value="WD40_rpt"/>
</dbReference>
<feature type="compositionally biased region" description="Polar residues" evidence="6">
    <location>
        <begin position="532"/>
        <end position="543"/>
    </location>
</feature>
<dbReference type="GO" id="GO:0005634">
    <property type="term" value="C:nucleus"/>
    <property type="evidence" value="ECO:0007669"/>
    <property type="project" value="UniProtKB-SubCell"/>
</dbReference>
<dbReference type="KEGG" id="msym:MSY001_2018"/>
<gene>
    <name evidence="7" type="ORF">MSYG_2935</name>
</gene>